<evidence type="ECO:0000256" key="4">
    <source>
        <dbReference type="ARBA" id="ARBA00022825"/>
    </source>
</evidence>
<evidence type="ECO:0000256" key="5">
    <source>
        <dbReference type="PIRSR" id="PIRSR615500-1"/>
    </source>
</evidence>
<feature type="domain" description="PKD" evidence="9">
    <location>
        <begin position="509"/>
        <end position="592"/>
    </location>
</feature>
<dbReference type="InterPro" id="IPR000209">
    <property type="entry name" value="Peptidase_S8/S53_dom"/>
</dbReference>
<evidence type="ECO:0000256" key="6">
    <source>
        <dbReference type="PROSITE-ProRule" id="PRU01240"/>
    </source>
</evidence>
<dbReference type="InterPro" id="IPR050131">
    <property type="entry name" value="Peptidase_S8_subtilisin-like"/>
</dbReference>
<comment type="similarity">
    <text evidence="1 6">Belongs to the peptidase S8 family.</text>
</comment>
<feature type="chain" id="PRO_5032827143" description="PKD domain-containing protein" evidence="8">
    <location>
        <begin position="37"/>
        <end position="802"/>
    </location>
</feature>
<dbReference type="Gene3D" id="1.10.1330.10">
    <property type="entry name" value="Dockerin domain"/>
    <property type="match status" value="1"/>
</dbReference>
<evidence type="ECO:0000259" key="9">
    <source>
        <dbReference type="PROSITE" id="PS50093"/>
    </source>
</evidence>
<dbReference type="Pfam" id="PF18911">
    <property type="entry name" value="PKD_4"/>
    <property type="match status" value="1"/>
</dbReference>
<dbReference type="GO" id="GO:0006508">
    <property type="term" value="P:proteolysis"/>
    <property type="evidence" value="ECO:0007669"/>
    <property type="project" value="UniProtKB-KW"/>
</dbReference>
<dbReference type="CDD" id="cd00146">
    <property type="entry name" value="PKD"/>
    <property type="match status" value="1"/>
</dbReference>
<dbReference type="SUPFAM" id="SSF52743">
    <property type="entry name" value="Subtilisin-like"/>
    <property type="match status" value="1"/>
</dbReference>
<protein>
    <recommendedName>
        <fullName evidence="9">PKD domain-containing protein</fullName>
    </recommendedName>
</protein>
<keyword evidence="3 6" id="KW-0378">Hydrolase</keyword>
<dbReference type="GO" id="GO:0000272">
    <property type="term" value="P:polysaccharide catabolic process"/>
    <property type="evidence" value="ECO:0007669"/>
    <property type="project" value="InterPro"/>
</dbReference>
<dbReference type="Gene3D" id="3.40.50.200">
    <property type="entry name" value="Peptidase S8/S53 domain"/>
    <property type="match status" value="1"/>
</dbReference>
<dbReference type="EMBL" id="PQAP01000211">
    <property type="protein sequence ID" value="PWB68206.1"/>
    <property type="molecule type" value="Genomic_DNA"/>
</dbReference>
<dbReference type="InterPro" id="IPR000601">
    <property type="entry name" value="PKD_dom"/>
</dbReference>
<comment type="caution">
    <text evidence="10">The sequence shown here is derived from an EMBL/GenBank/DDBJ whole genome shotgun (WGS) entry which is preliminary data.</text>
</comment>
<evidence type="ECO:0000256" key="2">
    <source>
        <dbReference type="ARBA" id="ARBA00022670"/>
    </source>
</evidence>
<evidence type="ECO:0000313" key="10">
    <source>
        <dbReference type="EMBL" id="PWB68206.1"/>
    </source>
</evidence>
<evidence type="ECO:0000256" key="7">
    <source>
        <dbReference type="SAM" id="MobiDB-lite"/>
    </source>
</evidence>
<feature type="region of interest" description="Disordered" evidence="7">
    <location>
        <begin position="173"/>
        <end position="195"/>
    </location>
</feature>
<evidence type="ECO:0000256" key="3">
    <source>
        <dbReference type="ARBA" id="ARBA00022801"/>
    </source>
</evidence>
<dbReference type="InterPro" id="IPR023828">
    <property type="entry name" value="Peptidase_S8_Ser-AS"/>
</dbReference>
<dbReference type="Proteomes" id="UP000250918">
    <property type="component" value="Unassembled WGS sequence"/>
</dbReference>
<dbReference type="Pfam" id="PF00082">
    <property type="entry name" value="Peptidase_S8"/>
    <property type="match status" value="1"/>
</dbReference>
<reference evidence="10 11" key="1">
    <citation type="journal article" date="2018" name="ISME J.">
        <title>A methanotrophic archaeon couples anaerobic oxidation of methane to Fe(III) reduction.</title>
        <authorList>
            <person name="Cai C."/>
            <person name="Leu A.O."/>
            <person name="Xie G.J."/>
            <person name="Guo J."/>
            <person name="Feng Y."/>
            <person name="Zhao J.X."/>
            <person name="Tyson G.W."/>
            <person name="Yuan Z."/>
            <person name="Hu S."/>
        </authorList>
    </citation>
    <scope>NUCLEOTIDE SEQUENCE [LARGE SCALE GENOMIC DNA]</scope>
    <source>
        <strain evidence="10">FeB_12</strain>
    </source>
</reference>
<dbReference type="Gene3D" id="2.60.40.10">
    <property type="entry name" value="Immunoglobulins"/>
    <property type="match status" value="1"/>
</dbReference>
<keyword evidence="2 6" id="KW-0645">Protease</keyword>
<dbReference type="PROSITE" id="PS51892">
    <property type="entry name" value="SUBTILASE"/>
    <property type="match status" value="1"/>
</dbReference>
<evidence type="ECO:0000256" key="8">
    <source>
        <dbReference type="SAM" id="SignalP"/>
    </source>
</evidence>
<feature type="signal peptide" evidence="8">
    <location>
        <begin position="1"/>
        <end position="36"/>
    </location>
</feature>
<feature type="active site" description="Charge relay system" evidence="5 6">
    <location>
        <position position="273"/>
    </location>
</feature>
<dbReference type="InterPro" id="IPR013783">
    <property type="entry name" value="Ig-like_fold"/>
</dbReference>
<proteinExistence type="inferred from homology"/>
<sequence length="802" mass="85611">MTTARKGTSMFGLQLRKTSGIALILACALSVGSVQAEPSALSQEPVVIQKASQVISDQTRTILSSRNPYVAKCWVFFTDKGVFDSRAFQRQAAAVEINEHAMTRRAKVGMNRVLFVDLPVVATYVHQIENLGGQLRYESRYLNAASFEIPMDALNTVAALPFVAEIQPIAEYIRPPEPTEDRPPSTGAASGTNDLPYGSSYTQLNLMKVPTVHNKGYNGSGVTLAVFDTGFRKSHQAFANAYAEHRVLGEYDFIFHDSNTANEAVDVSNQWSHGTSTWSLAGGQYSGQLYGAAYKANFLLCKTEDVRSETHVEEDNWVAALEWSDARGVDVVTSSLGYRTFDAGQTSYTYADMNGATAICTKAANKADSLGIIVCNSMGNDGPSAGTLSAPADAFGILAVGAVYSNGTIAGFSSRGPTYDGRTKPEICAMGVSTYAASSNGDAAYNNAFSGTSAACPMAAGAVCLLVQAHPDWPPALIRQAIMATASNATAPNNTYGWGIVNIDSAMTWGVNFATDTHIGPAPLTVQFTNSSQIASTSLLWNFGDGQTSTLPNPSHQYSTPGHFTVTLTLQTEYGPMSAQKPDYVAVTADTLRFGNDSVFAGHQGIKSITLTNTQLLTELTVPFRVAASPLRITVDSITLGARTSYFDVLSFQLFDPVNNQYVCRLIANSGTSNPPLAEGSGEILKVYWTTHPYDLGDLQNSIDTATLVSQHLGLVSTGLTYVPTSFTGTMSTRHILRCDLTGNLFIDLSDLSALISYLTGGGFAPTTVQSGDFNADYIVDLSDLSSLVSYLTTGAPYPVNP</sequence>
<dbReference type="PANTHER" id="PTHR43806:SF67">
    <property type="entry name" value="EGF-LIKE DOMAIN-CONTAINING PROTEIN"/>
    <property type="match status" value="1"/>
</dbReference>
<dbReference type="PANTHER" id="PTHR43806">
    <property type="entry name" value="PEPTIDASE S8"/>
    <property type="match status" value="1"/>
</dbReference>
<evidence type="ECO:0000256" key="1">
    <source>
        <dbReference type="ARBA" id="ARBA00011073"/>
    </source>
</evidence>
<dbReference type="SMART" id="SM00089">
    <property type="entry name" value="PKD"/>
    <property type="match status" value="1"/>
</dbReference>
<accession>A0A855X3D2</accession>
<keyword evidence="8" id="KW-0732">Signal</keyword>
<evidence type="ECO:0000313" key="11">
    <source>
        <dbReference type="Proteomes" id="UP000250918"/>
    </source>
</evidence>
<dbReference type="InterPro" id="IPR015500">
    <property type="entry name" value="Peptidase_S8_subtilisin-rel"/>
</dbReference>
<feature type="active site" description="Charge relay system" evidence="5 6">
    <location>
        <position position="228"/>
    </location>
</feature>
<dbReference type="PROSITE" id="PS50093">
    <property type="entry name" value="PKD"/>
    <property type="match status" value="1"/>
</dbReference>
<dbReference type="AlphaFoldDB" id="A0A855X3D2"/>
<gene>
    <name evidence="10" type="ORF">C3F09_12145</name>
</gene>
<dbReference type="GO" id="GO:0004252">
    <property type="term" value="F:serine-type endopeptidase activity"/>
    <property type="evidence" value="ECO:0007669"/>
    <property type="project" value="UniProtKB-UniRule"/>
</dbReference>
<name>A0A855X3D2_9BACT</name>
<dbReference type="InterPro" id="IPR036852">
    <property type="entry name" value="Peptidase_S8/S53_dom_sf"/>
</dbReference>
<dbReference type="SUPFAM" id="SSF49299">
    <property type="entry name" value="PKD domain"/>
    <property type="match status" value="1"/>
</dbReference>
<dbReference type="PROSITE" id="PS00138">
    <property type="entry name" value="SUBTILASE_SER"/>
    <property type="match status" value="1"/>
</dbReference>
<keyword evidence="4 6" id="KW-0720">Serine protease</keyword>
<dbReference type="SUPFAM" id="SSF63446">
    <property type="entry name" value="Type I dockerin domain"/>
    <property type="match status" value="1"/>
</dbReference>
<dbReference type="InterPro" id="IPR036439">
    <property type="entry name" value="Dockerin_dom_sf"/>
</dbReference>
<feature type="active site" description="Charge relay system" evidence="5 6">
    <location>
        <position position="453"/>
    </location>
</feature>
<dbReference type="PRINTS" id="PR00723">
    <property type="entry name" value="SUBTILISIN"/>
</dbReference>
<dbReference type="InterPro" id="IPR022409">
    <property type="entry name" value="PKD/Chitinase_dom"/>
</dbReference>
<dbReference type="InterPro" id="IPR035986">
    <property type="entry name" value="PKD_dom_sf"/>
</dbReference>
<organism evidence="10 11">
    <name type="scientific">candidate division GN15 bacterium</name>
    <dbReference type="NCBI Taxonomy" id="2072418"/>
    <lineage>
        <taxon>Bacteria</taxon>
        <taxon>candidate division GN15</taxon>
    </lineage>
</organism>